<dbReference type="EMBL" id="JAWDIP010000004">
    <property type="protein sequence ID" value="MDY0396373.1"/>
    <property type="molecule type" value="Genomic_DNA"/>
</dbReference>
<comment type="similarity">
    <text evidence="3">Belongs to the FliM family.</text>
</comment>
<reference evidence="12 13" key="1">
    <citation type="submission" date="2023-10" db="EMBL/GenBank/DDBJ databases">
        <title>Virgibacillus halophilus 5B73C genome.</title>
        <authorList>
            <person name="Miliotis G."/>
            <person name="Sengupta P."/>
            <person name="Hameed A."/>
            <person name="Chuvochina M."/>
            <person name="Mcdonagh F."/>
            <person name="Simpson A.C."/>
            <person name="Singh N.K."/>
            <person name="Rekha P.D."/>
            <person name="Raman K."/>
            <person name="Hugenholtz P."/>
            <person name="Venkateswaran K."/>
        </authorList>
    </citation>
    <scope>NUCLEOTIDE SEQUENCE [LARGE SCALE GENOMIC DNA]</scope>
    <source>
        <strain evidence="12 13">5B73C</strain>
    </source>
</reference>
<evidence type="ECO:0000313" key="13">
    <source>
        <dbReference type="Proteomes" id="UP001281447"/>
    </source>
</evidence>
<dbReference type="Gene3D" id="2.30.330.10">
    <property type="entry name" value="SpoA-like"/>
    <property type="match status" value="1"/>
</dbReference>
<accession>A0ABU5CBZ8</accession>
<keyword evidence="12" id="KW-0969">Cilium</keyword>
<dbReference type="PIRSF" id="PIRSF002888">
    <property type="entry name" value="FliM"/>
    <property type="match status" value="1"/>
</dbReference>
<evidence type="ECO:0000256" key="6">
    <source>
        <dbReference type="ARBA" id="ARBA00022500"/>
    </source>
</evidence>
<dbReference type="InterPro" id="IPR028976">
    <property type="entry name" value="CheC-like_sf"/>
</dbReference>
<comment type="caution">
    <text evidence="12">The sequence shown here is derived from an EMBL/GenBank/DDBJ whole genome shotgun (WGS) entry which is preliminary data.</text>
</comment>
<evidence type="ECO:0000256" key="10">
    <source>
        <dbReference type="NCBIfam" id="TIGR01397"/>
    </source>
</evidence>
<evidence type="ECO:0000256" key="1">
    <source>
        <dbReference type="ARBA" id="ARBA00004117"/>
    </source>
</evidence>
<dbReference type="Pfam" id="PF02154">
    <property type="entry name" value="FliM"/>
    <property type="match status" value="1"/>
</dbReference>
<keyword evidence="8" id="KW-0472">Membrane</keyword>
<dbReference type="InterPro" id="IPR001543">
    <property type="entry name" value="FliN-like_C"/>
</dbReference>
<dbReference type="InterPro" id="IPR001689">
    <property type="entry name" value="Flag_FliM"/>
</dbReference>
<evidence type="ECO:0000313" key="12">
    <source>
        <dbReference type="EMBL" id="MDY0396373.1"/>
    </source>
</evidence>
<gene>
    <name evidence="12" type="primary">fliM</name>
    <name evidence="12" type="ORF">RWE15_21110</name>
</gene>
<evidence type="ECO:0000259" key="11">
    <source>
        <dbReference type="Pfam" id="PF01052"/>
    </source>
</evidence>
<keyword evidence="5" id="KW-1003">Cell membrane</keyword>
<dbReference type="PRINTS" id="PR00955">
    <property type="entry name" value="FLGMOTORFLIM"/>
</dbReference>
<evidence type="ECO:0000256" key="3">
    <source>
        <dbReference type="ARBA" id="ARBA00011049"/>
    </source>
</evidence>
<keyword evidence="6" id="KW-0145">Chemotaxis</keyword>
<dbReference type="Proteomes" id="UP001281447">
    <property type="component" value="Unassembled WGS sequence"/>
</dbReference>
<organism evidence="12 13">
    <name type="scientific">Tigheibacillus halophilus</name>
    <dbReference type="NCBI Taxonomy" id="361280"/>
    <lineage>
        <taxon>Bacteria</taxon>
        <taxon>Bacillati</taxon>
        <taxon>Bacillota</taxon>
        <taxon>Bacilli</taxon>
        <taxon>Bacillales</taxon>
        <taxon>Bacillaceae</taxon>
        <taxon>Tigheibacillus</taxon>
    </lineage>
</organism>
<evidence type="ECO:0000256" key="4">
    <source>
        <dbReference type="ARBA" id="ARBA00021898"/>
    </source>
</evidence>
<sequence length="331" mass="37463">MLDEILSQNEIDALLSALSSGEMDAEELKQEEHEKKVRVYDFKRALRFSKDQIRSIGRIHENYARLLTTFLSGQLRTYVNISVASVDQVPYEEFIRSVPSMTFLNIFHVKPLQGRVIMEVNPNIAYSMLDRILGGSGSSMNKIANLTEIESMILTQLFEKTSDNLREAWSALVDMEPELEDFEVNPQFVQMASPNDTVVVVTFDTAIGEASGMINLCIPHIVLEPVIPKLSAHYQLQTAPTQPDQRVYEKLAANIERTEVEVKVVLGETDISIQQFLDVQKADVITLDNTIDEPLIMMLNDEPKFYAQPGLSKRKLSVQIMEEIKGGKQIR</sequence>
<dbReference type="CDD" id="cd17908">
    <property type="entry name" value="FliM"/>
    <property type="match status" value="1"/>
</dbReference>
<proteinExistence type="inferred from homology"/>
<keyword evidence="12" id="KW-0282">Flagellum</keyword>
<protein>
    <recommendedName>
        <fullName evidence="4 10">Flagellar motor switch protein FliM</fullName>
    </recommendedName>
</protein>
<dbReference type="Pfam" id="PF01052">
    <property type="entry name" value="FliMN_C"/>
    <property type="match status" value="1"/>
</dbReference>
<name>A0ABU5CBZ8_9BACI</name>
<comment type="subcellular location">
    <subcellularLocation>
        <location evidence="1">Bacterial flagellum basal body</location>
    </subcellularLocation>
    <subcellularLocation>
        <location evidence="2">Cell membrane</location>
        <topology evidence="2">Peripheral membrane protein</topology>
    </subcellularLocation>
</comment>
<dbReference type="Gene3D" id="3.40.1550.10">
    <property type="entry name" value="CheC-like"/>
    <property type="match status" value="1"/>
</dbReference>
<evidence type="ECO:0000256" key="8">
    <source>
        <dbReference type="ARBA" id="ARBA00023136"/>
    </source>
</evidence>
<dbReference type="PANTHER" id="PTHR30034:SF6">
    <property type="entry name" value="YOP PROTEINS TRANSLOCATION PROTEIN Q"/>
    <property type="match status" value="1"/>
</dbReference>
<dbReference type="PANTHER" id="PTHR30034">
    <property type="entry name" value="FLAGELLAR MOTOR SWITCH PROTEIN FLIM"/>
    <property type="match status" value="1"/>
</dbReference>
<dbReference type="SUPFAM" id="SSF103039">
    <property type="entry name" value="CheC-like"/>
    <property type="match status" value="1"/>
</dbReference>
<dbReference type="InterPro" id="IPR036429">
    <property type="entry name" value="SpoA-like_sf"/>
</dbReference>
<keyword evidence="13" id="KW-1185">Reference proteome</keyword>
<keyword evidence="12" id="KW-0966">Cell projection</keyword>
<keyword evidence="7" id="KW-0283">Flagellar rotation</keyword>
<feature type="domain" description="Flagellar motor switch protein FliN-like C-terminal" evidence="11">
    <location>
        <begin position="254"/>
        <end position="324"/>
    </location>
</feature>
<evidence type="ECO:0000256" key="7">
    <source>
        <dbReference type="ARBA" id="ARBA00022779"/>
    </source>
</evidence>
<evidence type="ECO:0000256" key="5">
    <source>
        <dbReference type="ARBA" id="ARBA00022475"/>
    </source>
</evidence>
<dbReference type="NCBIfam" id="TIGR01397">
    <property type="entry name" value="fliM_switch"/>
    <property type="match status" value="1"/>
</dbReference>
<keyword evidence="9" id="KW-0975">Bacterial flagellum</keyword>
<evidence type="ECO:0000256" key="9">
    <source>
        <dbReference type="ARBA" id="ARBA00023143"/>
    </source>
</evidence>
<dbReference type="SUPFAM" id="SSF101801">
    <property type="entry name" value="Surface presentation of antigens (SPOA)"/>
    <property type="match status" value="1"/>
</dbReference>
<evidence type="ECO:0000256" key="2">
    <source>
        <dbReference type="ARBA" id="ARBA00004202"/>
    </source>
</evidence>